<accession>A0A0J7KB67</accession>
<evidence type="ECO:0000313" key="1">
    <source>
        <dbReference type="EMBL" id="KMQ87519.1"/>
    </source>
</evidence>
<dbReference type="EMBL" id="LBMM01010360">
    <property type="protein sequence ID" value="KMQ87519.1"/>
    <property type="molecule type" value="Genomic_DNA"/>
</dbReference>
<protein>
    <submittedName>
        <fullName evidence="1">Pep-cterm system tpr-repeat lipoprotein</fullName>
    </submittedName>
</protein>
<comment type="caution">
    <text evidence="1">The sequence shown here is derived from an EMBL/GenBank/DDBJ whole genome shotgun (WGS) entry which is preliminary data.</text>
</comment>
<evidence type="ECO:0000313" key="2">
    <source>
        <dbReference type="Proteomes" id="UP000036403"/>
    </source>
</evidence>
<sequence length="138" mass="15981">MNSFEKLMYKQSQLIKFMSRALANYKKLGQAKMTTAVTRNRIALLQGQFTTVVDLDAKLYSLADANKRDNHAYFKEDQFSACEDLYHESLDFMHGKIAENESSVLSSTQIENHAFAYIRHTDDSLEHVPYWIKGPRRP</sequence>
<proteinExistence type="predicted"/>
<organism evidence="1 2">
    <name type="scientific">Lasius niger</name>
    <name type="common">Black garden ant</name>
    <dbReference type="NCBI Taxonomy" id="67767"/>
    <lineage>
        <taxon>Eukaryota</taxon>
        <taxon>Metazoa</taxon>
        <taxon>Ecdysozoa</taxon>
        <taxon>Arthropoda</taxon>
        <taxon>Hexapoda</taxon>
        <taxon>Insecta</taxon>
        <taxon>Pterygota</taxon>
        <taxon>Neoptera</taxon>
        <taxon>Endopterygota</taxon>
        <taxon>Hymenoptera</taxon>
        <taxon>Apocrita</taxon>
        <taxon>Aculeata</taxon>
        <taxon>Formicoidea</taxon>
        <taxon>Formicidae</taxon>
        <taxon>Formicinae</taxon>
        <taxon>Lasius</taxon>
        <taxon>Lasius</taxon>
    </lineage>
</organism>
<name>A0A0J7KB67_LASNI</name>
<keyword evidence="1" id="KW-0449">Lipoprotein</keyword>
<keyword evidence="2" id="KW-1185">Reference proteome</keyword>
<dbReference type="AlphaFoldDB" id="A0A0J7KB67"/>
<dbReference type="OrthoDB" id="7554836at2759"/>
<dbReference type="PaxDb" id="67767-A0A0J7KB67"/>
<reference evidence="1 2" key="1">
    <citation type="submission" date="2015-04" db="EMBL/GenBank/DDBJ databases">
        <title>Lasius niger genome sequencing.</title>
        <authorList>
            <person name="Konorov E.A."/>
            <person name="Nikitin M.A."/>
            <person name="Kirill M.V."/>
            <person name="Chang P."/>
        </authorList>
    </citation>
    <scope>NUCLEOTIDE SEQUENCE [LARGE SCALE GENOMIC DNA]</scope>
    <source>
        <tissue evidence="1">Whole</tissue>
    </source>
</reference>
<dbReference type="Proteomes" id="UP000036403">
    <property type="component" value="Unassembled WGS sequence"/>
</dbReference>
<gene>
    <name evidence="1" type="ORF">RF55_13177</name>
</gene>